<keyword evidence="3" id="KW-0507">mRNA processing</keyword>
<dbReference type="AlphaFoldDB" id="E2BAW2"/>
<keyword evidence="6" id="KW-0378">Hydrolase</keyword>
<evidence type="ECO:0000259" key="22">
    <source>
        <dbReference type="Pfam" id="PF16399"/>
    </source>
</evidence>
<keyword evidence="26" id="KW-1185">Reference proteome</keyword>
<comment type="subunit">
    <text evidence="16">Identified in the spliceosome C complex. Component of the XAB2 complex, a multimeric protein complex composed of XAB2, PRPF19, AQR, ZNF830, ISY1, and PPIE. Identified in a pentameric intron-binding (IB) complex composed of AQR, XAB2, ISY1, ZNF830 and PPIE that is incorporated into the spliceosome as a preassembled complex. The IB complex does not contain PRPF19. Within the spliceosome, interacts with SNRPA1, SF3B1, SF3B3, SF3A1 and SF3A2.</text>
</comment>
<keyword evidence="10" id="KW-0007">Acetylation</keyword>
<dbReference type="InterPro" id="IPR032174">
    <property type="entry name" value="Aquarius_N"/>
</dbReference>
<dbReference type="GO" id="GO:0071013">
    <property type="term" value="C:catalytic step 2 spliceosome"/>
    <property type="evidence" value="ECO:0007669"/>
    <property type="project" value="TreeGrafter"/>
</dbReference>
<keyword evidence="4" id="KW-0747">Spliceosome</keyword>
<evidence type="ECO:0000259" key="20">
    <source>
        <dbReference type="Pfam" id="PF13086"/>
    </source>
</evidence>
<feature type="compositionally biased region" description="Basic and acidic residues" evidence="19">
    <location>
        <begin position="1117"/>
        <end position="1137"/>
    </location>
</feature>
<dbReference type="FunCoup" id="E2BAW2">
    <property type="interactions" value="1904"/>
</dbReference>
<dbReference type="FunFam" id="3.40.50.300:FF:003210">
    <property type="entry name" value="RNA helicase aquarius"/>
    <property type="match status" value="1"/>
</dbReference>
<dbReference type="GO" id="GO:0006397">
    <property type="term" value="P:mRNA processing"/>
    <property type="evidence" value="ECO:0007669"/>
    <property type="project" value="UniProtKB-KW"/>
</dbReference>
<dbReference type="GO" id="GO:0005524">
    <property type="term" value="F:ATP binding"/>
    <property type="evidence" value="ECO:0007669"/>
    <property type="project" value="UniProtKB-KW"/>
</dbReference>
<evidence type="ECO:0000256" key="14">
    <source>
        <dbReference type="ARBA" id="ARBA00057313"/>
    </source>
</evidence>
<evidence type="ECO:0000256" key="6">
    <source>
        <dbReference type="ARBA" id="ARBA00022801"/>
    </source>
</evidence>
<evidence type="ECO:0000256" key="19">
    <source>
        <dbReference type="SAM" id="MobiDB-lite"/>
    </source>
</evidence>
<dbReference type="Pfam" id="PF16399">
    <property type="entry name" value="Aquarius_N_1st"/>
    <property type="match status" value="1"/>
</dbReference>
<comment type="catalytic activity">
    <reaction evidence="13">
        <text>ATP + H2O = ADP + phosphate + H(+)</text>
        <dbReference type="Rhea" id="RHEA:13065"/>
        <dbReference type="ChEBI" id="CHEBI:15377"/>
        <dbReference type="ChEBI" id="CHEBI:15378"/>
        <dbReference type="ChEBI" id="CHEBI:30616"/>
        <dbReference type="ChEBI" id="CHEBI:43474"/>
        <dbReference type="ChEBI" id="CHEBI:456216"/>
        <dbReference type="EC" id="3.6.4.13"/>
    </reaction>
</comment>
<keyword evidence="9" id="KW-0694">RNA-binding</keyword>
<dbReference type="PANTHER" id="PTHR10887:SF5">
    <property type="entry name" value="RNA HELICASE AQUARIUS"/>
    <property type="match status" value="1"/>
</dbReference>
<evidence type="ECO:0000256" key="13">
    <source>
        <dbReference type="ARBA" id="ARBA00047984"/>
    </source>
</evidence>
<evidence type="ECO:0000256" key="4">
    <source>
        <dbReference type="ARBA" id="ARBA00022728"/>
    </source>
</evidence>
<dbReference type="EMBL" id="GL446861">
    <property type="protein sequence ID" value="EFN87169.1"/>
    <property type="molecule type" value="Genomic_DNA"/>
</dbReference>
<protein>
    <recommendedName>
        <fullName evidence="17">RNA helicase aquarius</fullName>
        <ecNumber evidence="2">3.6.4.13</ecNumber>
    </recommendedName>
    <alternativeName>
        <fullName evidence="18">Intron-binding protein of 160 kDa</fullName>
    </alternativeName>
</protein>
<dbReference type="CDD" id="cd17935">
    <property type="entry name" value="EEXXQc_AQR"/>
    <property type="match status" value="1"/>
</dbReference>
<dbReference type="InterPro" id="IPR027417">
    <property type="entry name" value="P-loop_NTPase"/>
</dbReference>
<gene>
    <name evidence="25" type="ORF">EAI_02529</name>
</gene>
<feature type="domain" description="RNA helicase aquarius insertion" evidence="24">
    <location>
        <begin position="407"/>
        <end position="482"/>
    </location>
</feature>
<evidence type="ECO:0000313" key="26">
    <source>
        <dbReference type="Proteomes" id="UP000008237"/>
    </source>
</evidence>
<dbReference type="Pfam" id="PF21143">
    <property type="entry name" value="Aquarius_N_2nd"/>
    <property type="match status" value="1"/>
</dbReference>
<dbReference type="PANTHER" id="PTHR10887">
    <property type="entry name" value="DNA2/NAM7 HELICASE FAMILY"/>
    <property type="match status" value="1"/>
</dbReference>
<evidence type="ECO:0000259" key="23">
    <source>
        <dbReference type="Pfam" id="PF21143"/>
    </source>
</evidence>
<evidence type="ECO:0000256" key="5">
    <source>
        <dbReference type="ARBA" id="ARBA00022741"/>
    </source>
</evidence>
<keyword evidence="12" id="KW-0539">Nucleus</keyword>
<dbReference type="GO" id="GO:0008380">
    <property type="term" value="P:RNA splicing"/>
    <property type="evidence" value="ECO:0007669"/>
    <property type="project" value="UniProtKB-KW"/>
</dbReference>
<dbReference type="InterPro" id="IPR048967">
    <property type="entry name" value="Aquarius_insert"/>
</dbReference>
<proteinExistence type="inferred from homology"/>
<evidence type="ECO:0000313" key="25">
    <source>
        <dbReference type="EMBL" id="EFN87169.1"/>
    </source>
</evidence>
<keyword evidence="11" id="KW-0508">mRNA splicing</keyword>
<dbReference type="CDD" id="cd18808">
    <property type="entry name" value="SF1_C_Upf1"/>
    <property type="match status" value="1"/>
</dbReference>
<evidence type="ECO:0000259" key="21">
    <source>
        <dbReference type="Pfam" id="PF13087"/>
    </source>
</evidence>
<evidence type="ECO:0000256" key="15">
    <source>
        <dbReference type="ARBA" id="ARBA00061244"/>
    </source>
</evidence>
<evidence type="ECO:0000256" key="9">
    <source>
        <dbReference type="ARBA" id="ARBA00022884"/>
    </source>
</evidence>
<feature type="domain" description="DNA2/NAM7 helicase-like C-terminal" evidence="21">
    <location>
        <begin position="807"/>
        <end position="997"/>
    </location>
</feature>
<dbReference type="Proteomes" id="UP000008237">
    <property type="component" value="Unassembled WGS sequence"/>
</dbReference>
<keyword evidence="5" id="KW-0547">Nucleotide-binding</keyword>
<feature type="domain" description="RNA helicase aquarius beta-barrel" evidence="23">
    <location>
        <begin position="194"/>
        <end position="358"/>
    </location>
</feature>
<evidence type="ECO:0000256" key="1">
    <source>
        <dbReference type="ARBA" id="ARBA00004642"/>
    </source>
</evidence>
<evidence type="ECO:0000256" key="8">
    <source>
        <dbReference type="ARBA" id="ARBA00022840"/>
    </source>
</evidence>
<reference evidence="25 26" key="1">
    <citation type="journal article" date="2010" name="Science">
        <title>Genomic comparison of the ants Camponotus floridanus and Harpegnathos saltator.</title>
        <authorList>
            <person name="Bonasio R."/>
            <person name="Zhang G."/>
            <person name="Ye C."/>
            <person name="Mutti N.S."/>
            <person name="Fang X."/>
            <person name="Qin N."/>
            <person name="Donahue G."/>
            <person name="Yang P."/>
            <person name="Li Q."/>
            <person name="Li C."/>
            <person name="Zhang P."/>
            <person name="Huang Z."/>
            <person name="Berger S.L."/>
            <person name="Reinberg D."/>
            <person name="Wang J."/>
            <person name="Liebig J."/>
        </authorList>
    </citation>
    <scope>NUCLEOTIDE SEQUENCE [LARGE SCALE GENOMIC DNA]</scope>
    <source>
        <strain evidence="25 26">R22 G/1</strain>
    </source>
</reference>
<dbReference type="GO" id="GO:0003729">
    <property type="term" value="F:mRNA binding"/>
    <property type="evidence" value="ECO:0007669"/>
    <property type="project" value="TreeGrafter"/>
</dbReference>
<dbReference type="InterPro" id="IPR048966">
    <property type="entry name" value="Aquarius_b-barrel"/>
</dbReference>
<dbReference type="OMA" id="YRVWLDC"/>
<evidence type="ECO:0000259" key="24">
    <source>
        <dbReference type="Pfam" id="PF21144"/>
    </source>
</evidence>
<dbReference type="InterPro" id="IPR045055">
    <property type="entry name" value="DNA2/NAM7-like"/>
</dbReference>
<dbReference type="InParanoid" id="E2BAW2"/>
<evidence type="ECO:0000256" key="17">
    <source>
        <dbReference type="ARBA" id="ARBA00069875"/>
    </source>
</evidence>
<evidence type="ECO:0000256" key="7">
    <source>
        <dbReference type="ARBA" id="ARBA00022806"/>
    </source>
</evidence>
<evidence type="ECO:0000256" key="3">
    <source>
        <dbReference type="ARBA" id="ARBA00022664"/>
    </source>
</evidence>
<comment type="similarity">
    <text evidence="15">Belongs to the CWF11 family.</text>
</comment>
<dbReference type="Pfam" id="PF21144">
    <property type="entry name" value="Aquarius_N_3rd"/>
    <property type="match status" value="1"/>
</dbReference>
<evidence type="ECO:0000256" key="12">
    <source>
        <dbReference type="ARBA" id="ARBA00023242"/>
    </source>
</evidence>
<sequence length="1153" mass="133190">MLKFYARFEISEETGNPLTDHDMTQLHYAKITSLQNAVFAKFPDLRSFALANVASVDVRDALYKHFGTLSQEKLRAIASYLNLVPPEEREKDENWYRLDIDFLRELLISRHERRPSQLEELNEMPLYPTEDIIWNESVVPTEYFSGEDCLALPKLNLQFLTLHDYLLRNFNLFRLESTYEIRQDIEDAVSRLSPWRAEDGGVYFGGWARMAQPITQFAVVEVAKPNVGENKPSRVRADITINLSVRKEIKTEWENLRKHDVCFLITVKPPNPIGTKYSHKLPFVSQVGLTTVRGCEVEGMLDSNGRVIEDGPEPRPILPGDSRTYRVWLDCNQYRIDMDNASHGGEDVYEGFNIIMRRKPKENNFKAVLETIRELMNTECVVPDWLHDIILGYGDPGAACYSRMPDEIATMDFNDTFLDIDHLRASFPLYEISINPEDEKDLVRPFQLTFEDVLAKRNNESVKKIIRVKPHVPPSRGPYRANEPKKNQIPFTPTQVEAIRAGMQPGLTLVVGPPGTGKTDVAVQIISNLYHNFPNQRTLIVTHSNQALNQLFEKIMALDIDERHLLRLGHGEEALETEKDFSRYGRVNYVLAKRLDLLLEVQRLQESLNVKGDVAYTCETAGYFFMYQIFTRWDRFEARIKQRQSTSEKSDLASIVDEEFPFHKFFDNAPQPLFKRNTYEEDLKIACSCYRYIERIFAQLEEFRAFELLRSGLDRSKYLLVKEAKVIAMTCTHAALKRRELVDMGFKYDNILMEESAQILEIETFIPLLLQNPQDGYNRLKRWIMIGDHHQLPPVIKNMAFQKYSNMEQSLFARFVRLGVPTVDLDGQGRARPSICNLYNWRYKKLGNLAHVEHSPEYLVANAGFLYDFQLVNVEDFNGVGESEPSAYFYQNLAEAEYCVAVFMYMRLLGYPADKISILTTYNGQKHLIRDVINIRCANNPLIGRPNKVTTVDKYQGQQNDYILLSLVKTRAVGHLRDARRLVVAMSRARLGLYVFARVSLFKNCFELTPAFDQLMQRPLKLQLLPQEVYPTERLYDAVPPTVPMEIEDMPHMAKFVYDYYMEKVSGMKESQKMWQKPGTMQTTSNRVHKIPAHPGADDDTDDDDDDDKDNNNEEAEQSKAETKETTEETAETKYEPIKNLVEDPPSEAEDDS</sequence>
<evidence type="ECO:0000256" key="2">
    <source>
        <dbReference type="ARBA" id="ARBA00012552"/>
    </source>
</evidence>
<dbReference type="Pfam" id="PF13086">
    <property type="entry name" value="AAA_11"/>
    <property type="match status" value="1"/>
</dbReference>
<evidence type="ECO:0000256" key="16">
    <source>
        <dbReference type="ARBA" id="ARBA00063921"/>
    </source>
</evidence>
<comment type="subcellular location">
    <subcellularLocation>
        <location evidence="1">Nucleus</location>
        <location evidence="1">Nucleoplasm</location>
    </subcellularLocation>
</comment>
<dbReference type="FunFam" id="3.40.50.300:FF:000396">
    <property type="entry name" value="RNA helicase aquarius"/>
    <property type="match status" value="1"/>
</dbReference>
<dbReference type="OrthoDB" id="1879at2759"/>
<evidence type="ECO:0000256" key="10">
    <source>
        <dbReference type="ARBA" id="ARBA00022990"/>
    </source>
</evidence>
<dbReference type="GO" id="GO:0005654">
    <property type="term" value="C:nucleoplasm"/>
    <property type="evidence" value="ECO:0007669"/>
    <property type="project" value="UniProtKB-SubCell"/>
</dbReference>
<dbReference type="Pfam" id="PF13087">
    <property type="entry name" value="AAA_12"/>
    <property type="match status" value="1"/>
</dbReference>
<dbReference type="Gene3D" id="3.40.50.300">
    <property type="entry name" value="P-loop containing nucleotide triphosphate hydrolases"/>
    <property type="match status" value="2"/>
</dbReference>
<feature type="domain" description="DNA2/NAM7 helicase helicase" evidence="20">
    <location>
        <begin position="494"/>
        <end position="798"/>
    </location>
</feature>
<dbReference type="InterPro" id="IPR047187">
    <property type="entry name" value="SF1_C_Upf1"/>
</dbReference>
<accession>E2BAW2</accession>
<dbReference type="GO" id="GO:0016787">
    <property type="term" value="F:hydrolase activity"/>
    <property type="evidence" value="ECO:0007669"/>
    <property type="project" value="UniProtKB-KW"/>
</dbReference>
<dbReference type="SUPFAM" id="SSF52540">
    <property type="entry name" value="P-loop containing nucleoside triphosphate hydrolases"/>
    <property type="match status" value="1"/>
</dbReference>
<feature type="compositionally biased region" description="Acidic residues" evidence="19">
    <location>
        <begin position="1098"/>
        <end position="1116"/>
    </location>
</feature>
<evidence type="ECO:0000256" key="18">
    <source>
        <dbReference type="ARBA" id="ARBA00083796"/>
    </source>
</evidence>
<keyword evidence="7" id="KW-0347">Helicase</keyword>
<feature type="region of interest" description="Disordered" evidence="19">
    <location>
        <begin position="1072"/>
        <end position="1153"/>
    </location>
</feature>
<evidence type="ECO:0000256" key="11">
    <source>
        <dbReference type="ARBA" id="ARBA00023187"/>
    </source>
</evidence>
<dbReference type="EC" id="3.6.4.13" evidence="2"/>
<feature type="domain" description="RNA helicase aquarius N-terminal" evidence="22">
    <location>
        <begin position="1"/>
        <end position="115"/>
    </location>
</feature>
<keyword evidence="8" id="KW-0067">ATP-binding</keyword>
<organism evidence="26">
    <name type="scientific">Harpegnathos saltator</name>
    <name type="common">Jerdon's jumping ant</name>
    <dbReference type="NCBI Taxonomy" id="610380"/>
    <lineage>
        <taxon>Eukaryota</taxon>
        <taxon>Metazoa</taxon>
        <taxon>Ecdysozoa</taxon>
        <taxon>Arthropoda</taxon>
        <taxon>Hexapoda</taxon>
        <taxon>Insecta</taxon>
        <taxon>Pterygota</taxon>
        <taxon>Neoptera</taxon>
        <taxon>Endopterygota</taxon>
        <taxon>Hymenoptera</taxon>
        <taxon>Apocrita</taxon>
        <taxon>Aculeata</taxon>
        <taxon>Formicoidea</taxon>
        <taxon>Formicidae</taxon>
        <taxon>Ponerinae</taxon>
        <taxon>Ponerini</taxon>
        <taxon>Harpegnathos</taxon>
    </lineage>
</organism>
<dbReference type="GO" id="GO:0003724">
    <property type="term" value="F:RNA helicase activity"/>
    <property type="evidence" value="ECO:0007669"/>
    <property type="project" value="UniProtKB-EC"/>
</dbReference>
<dbReference type="STRING" id="610380.E2BAW2"/>
<dbReference type="InterPro" id="IPR041679">
    <property type="entry name" value="DNA2/NAM7-like_C"/>
</dbReference>
<comment type="function">
    <text evidence="14">Involved in pre-mRNA splicing as component of the spliceosome. Intron-binding spliceosomal protein required to link pre-mRNA splicing and snoRNP (small nucleolar ribonucleoprotein) biogenesis. Plays a key role in position-dependent assembly of intron-encoded box C/D small snoRNP, splicing being required for snoRNP assembly. May act by helping the folding of the snoRNA sequence. Binds to intron of pre-mRNAs in a sequence-independent manner, contacting the region between snoRNA and the branchpoint of introns (40 nucleotides upstream of the branchpoint) during the late stages of splicing. Has ATP-dependent RNA helicase activity and can unwind double-stranded RNA molecules with a 3' overhang (in vitro).</text>
</comment>
<dbReference type="InterPro" id="IPR041677">
    <property type="entry name" value="DNA2/NAM7_AAA_11"/>
</dbReference>
<name>E2BAW2_HARSA</name>